<proteinExistence type="predicted"/>
<evidence type="ECO:0000256" key="3">
    <source>
        <dbReference type="ARBA" id="ARBA00023163"/>
    </source>
</evidence>
<dbReference type="SUPFAM" id="SSF46689">
    <property type="entry name" value="Homeodomain-like"/>
    <property type="match status" value="1"/>
</dbReference>
<dbReference type="GO" id="GO:0000976">
    <property type="term" value="F:transcription cis-regulatory region binding"/>
    <property type="evidence" value="ECO:0007669"/>
    <property type="project" value="TreeGrafter"/>
</dbReference>
<dbReference type="InterPro" id="IPR001647">
    <property type="entry name" value="HTH_TetR"/>
</dbReference>
<evidence type="ECO:0000256" key="4">
    <source>
        <dbReference type="PROSITE-ProRule" id="PRU00335"/>
    </source>
</evidence>
<keyword evidence="3" id="KW-0804">Transcription</keyword>
<organism evidence="6 7">
    <name type="scientific">Ahrensia marina</name>
    <dbReference type="NCBI Taxonomy" id="1514904"/>
    <lineage>
        <taxon>Bacteria</taxon>
        <taxon>Pseudomonadati</taxon>
        <taxon>Pseudomonadota</taxon>
        <taxon>Alphaproteobacteria</taxon>
        <taxon>Hyphomicrobiales</taxon>
        <taxon>Ahrensiaceae</taxon>
        <taxon>Ahrensia</taxon>
    </lineage>
</organism>
<dbReference type="Pfam" id="PF14246">
    <property type="entry name" value="TetR_C_7"/>
    <property type="match status" value="1"/>
</dbReference>
<name>A0A0N0E6C9_9HYPH</name>
<evidence type="ECO:0000313" key="6">
    <source>
        <dbReference type="EMBL" id="KPA99874.1"/>
    </source>
</evidence>
<evidence type="ECO:0000256" key="1">
    <source>
        <dbReference type="ARBA" id="ARBA00023015"/>
    </source>
</evidence>
<dbReference type="InterPro" id="IPR050109">
    <property type="entry name" value="HTH-type_TetR-like_transc_reg"/>
</dbReference>
<feature type="DNA-binding region" description="H-T-H motif" evidence="4">
    <location>
        <begin position="33"/>
        <end position="52"/>
    </location>
</feature>
<dbReference type="PROSITE" id="PS50977">
    <property type="entry name" value="HTH_TETR_2"/>
    <property type="match status" value="1"/>
</dbReference>
<dbReference type="InterPro" id="IPR039536">
    <property type="entry name" value="TetR_C_Proteobacteria"/>
</dbReference>
<accession>A0A0N0E6C9</accession>
<gene>
    <name evidence="6" type="ORF">SU32_16890</name>
</gene>
<dbReference type="RefSeq" id="WP_054000554.1">
    <property type="nucleotide sequence ID" value="NZ_JXMU01000047.1"/>
</dbReference>
<evidence type="ECO:0000313" key="7">
    <source>
        <dbReference type="Proteomes" id="UP000038011"/>
    </source>
</evidence>
<evidence type="ECO:0000256" key="2">
    <source>
        <dbReference type="ARBA" id="ARBA00023125"/>
    </source>
</evidence>
<feature type="domain" description="HTH tetR-type" evidence="5">
    <location>
        <begin position="10"/>
        <end position="70"/>
    </location>
</feature>
<dbReference type="AlphaFoldDB" id="A0A0N0E6C9"/>
<evidence type="ECO:0000259" key="5">
    <source>
        <dbReference type="PROSITE" id="PS50977"/>
    </source>
</evidence>
<comment type="caution">
    <text evidence="6">The sequence shown here is derived from an EMBL/GenBank/DDBJ whole genome shotgun (WGS) entry which is preliminary data.</text>
</comment>
<dbReference type="OrthoDB" id="9816431at2"/>
<keyword evidence="2 4" id="KW-0238">DNA-binding</keyword>
<dbReference type="SUPFAM" id="SSF48498">
    <property type="entry name" value="Tetracyclin repressor-like, C-terminal domain"/>
    <property type="match status" value="1"/>
</dbReference>
<sequence>MANGAETRIRRSREKILAAAENIFLRHGFLGTNMDNVADHANVSKQTVYAHFGSKEALFIDVVEAMTGGATHKLGEDREEIFDERAAAVYFLEAAIDQLTVVMTPRLMRLRRLVIGEVERFPELGKSLYLNGPKRSIERLARACEHYTSIGELDTPDPHKAATQFNWMLMGAPTNAAMLLGDEGIPDQKQLREHADEAVRIFLRAYAP</sequence>
<dbReference type="FunFam" id="1.10.10.60:FF:000141">
    <property type="entry name" value="TetR family transcriptional regulator"/>
    <property type="match status" value="1"/>
</dbReference>
<dbReference type="PRINTS" id="PR00455">
    <property type="entry name" value="HTHTETR"/>
</dbReference>
<dbReference type="InterPro" id="IPR036271">
    <property type="entry name" value="Tet_transcr_reg_TetR-rel_C_sf"/>
</dbReference>
<dbReference type="Gene3D" id="1.10.357.10">
    <property type="entry name" value="Tetracycline Repressor, domain 2"/>
    <property type="match status" value="1"/>
</dbReference>
<dbReference type="PANTHER" id="PTHR30055">
    <property type="entry name" value="HTH-TYPE TRANSCRIPTIONAL REGULATOR RUTR"/>
    <property type="match status" value="1"/>
</dbReference>
<dbReference type="Proteomes" id="UP000038011">
    <property type="component" value="Unassembled WGS sequence"/>
</dbReference>
<dbReference type="STRING" id="1514904.SU32_16890"/>
<dbReference type="PATRIC" id="fig|1514904.3.peg.2839"/>
<reference evidence="6 7" key="1">
    <citation type="submission" date="2015-01" db="EMBL/GenBank/DDBJ databases">
        <title>Ahrensia donghaiensis sp. nov., a novel dimethylsulphoniopropionate-cleavage bacterium isolated from seawater and emended descriptions of the genus Ahrensia and Ahrensia kielensis.</title>
        <authorList>
            <person name="Liu J."/>
        </authorList>
    </citation>
    <scope>NUCLEOTIDE SEQUENCE [LARGE SCALE GENOMIC DNA]</scope>
    <source>
        <strain evidence="6 7">LZD062</strain>
    </source>
</reference>
<dbReference type="PANTHER" id="PTHR30055:SF146">
    <property type="entry name" value="HTH-TYPE TRANSCRIPTIONAL DUAL REGULATOR CECR"/>
    <property type="match status" value="1"/>
</dbReference>
<keyword evidence="7" id="KW-1185">Reference proteome</keyword>
<dbReference type="InterPro" id="IPR009057">
    <property type="entry name" value="Homeodomain-like_sf"/>
</dbReference>
<dbReference type="GO" id="GO:0003700">
    <property type="term" value="F:DNA-binding transcription factor activity"/>
    <property type="evidence" value="ECO:0007669"/>
    <property type="project" value="TreeGrafter"/>
</dbReference>
<protein>
    <submittedName>
        <fullName evidence="6">TetR family transcriptional regulator</fullName>
    </submittedName>
</protein>
<dbReference type="EMBL" id="JXMU01000047">
    <property type="protein sequence ID" value="KPA99874.1"/>
    <property type="molecule type" value="Genomic_DNA"/>
</dbReference>
<keyword evidence="1" id="KW-0805">Transcription regulation</keyword>
<dbReference type="Pfam" id="PF00440">
    <property type="entry name" value="TetR_N"/>
    <property type="match status" value="1"/>
</dbReference>